<gene>
    <name evidence="3" type="ORF">B0H64DRAFT_42584</name>
</gene>
<comment type="caution">
    <text evidence="3">The sequence shown here is derived from an EMBL/GenBank/DDBJ whole genome shotgun (WGS) entry which is preliminary data.</text>
</comment>
<evidence type="ECO:0000313" key="4">
    <source>
        <dbReference type="Proteomes" id="UP001278766"/>
    </source>
</evidence>
<name>A0AAE0LNG1_9PEZI</name>
<evidence type="ECO:0000256" key="2">
    <source>
        <dbReference type="SAM" id="Phobius"/>
    </source>
</evidence>
<feature type="region of interest" description="Disordered" evidence="1">
    <location>
        <begin position="554"/>
        <end position="606"/>
    </location>
</feature>
<evidence type="ECO:0000313" key="3">
    <source>
        <dbReference type="EMBL" id="KAK3291109.1"/>
    </source>
</evidence>
<keyword evidence="4" id="KW-1185">Reference proteome</keyword>
<keyword evidence="2" id="KW-0812">Transmembrane</keyword>
<dbReference type="RefSeq" id="XP_062654623.1">
    <property type="nucleotide sequence ID" value="XM_062805704.1"/>
</dbReference>
<keyword evidence="2" id="KW-0472">Membrane</keyword>
<sequence length="659" mass="74919">MADMGNSNSSESGGGGDDDGIVNWVALVISLVALLGTFAQVFQQYIASAAGYSNCGESVMGRWHESKKRKFRATELRFEVEFETPVIFVCPTTNDKGPIKKQPIYFVSGTPQSLKETRALLPQDEEAHRQSLQESTVHTADNERASWVVLLSQLQSMEKESQDWQQEHYKQNPPERMEQVDFSKHTLAVALQAKKRSWDTMPAGVKKPYATTTMCHLLEIVAMMGIHWKEFDRSRERYRAEGNGYILMGTNVPELGIMFTLQVTGKSRFQENRVIPVDEVKELCCGYVSTLFQENKDRRRIEFPNDDTKDSKDTKDLNFLQLGSLDEIAETMVLIECNTDTAKYFRSPDAKHGHLFPVPFELLGMLGKTLHIRNSAFRMLPNPTPYHWDKNFFNMRRLVREYWKKITDSDTDDVLWNPQTQKLMDDSETLVHALDVDKKSKTPGYSMPLLNTLHDVLVGCDNFLKTSDRDLVRMVIREHFQEVMRMINDKGSAEGDFDANSMRSGGVKQVAEHFDELTAASPELRQEAFMELYFFKVLRHVRARAVMSYGRRQTTQYAPSVHSPDSAIDSEPEARASPPSLRKDGSSQSVPMLTVQFPGGGPQPDLADETTKLESTASAIWCTLVLRMLCWLLLHDFNKKDVQIPKSELLGSRLPVYIA</sequence>
<keyword evidence="2" id="KW-1133">Transmembrane helix</keyword>
<reference evidence="3" key="2">
    <citation type="submission" date="2023-06" db="EMBL/GenBank/DDBJ databases">
        <authorList>
            <consortium name="Lawrence Berkeley National Laboratory"/>
            <person name="Haridas S."/>
            <person name="Hensen N."/>
            <person name="Bonometti L."/>
            <person name="Westerberg I."/>
            <person name="Brannstrom I.O."/>
            <person name="Guillou S."/>
            <person name="Cros-Aarteil S."/>
            <person name="Calhoun S."/>
            <person name="Kuo A."/>
            <person name="Mondo S."/>
            <person name="Pangilinan J."/>
            <person name="Riley R."/>
            <person name="Labutti K."/>
            <person name="Andreopoulos B."/>
            <person name="Lipzen A."/>
            <person name="Chen C."/>
            <person name="Yanf M."/>
            <person name="Daum C."/>
            <person name="Ng V."/>
            <person name="Clum A."/>
            <person name="Steindorff A."/>
            <person name="Ohm R."/>
            <person name="Martin F."/>
            <person name="Silar P."/>
            <person name="Natvig D."/>
            <person name="Lalanne C."/>
            <person name="Gautier V."/>
            <person name="Ament-Velasquez S.L."/>
            <person name="Kruys A."/>
            <person name="Hutchinson M.I."/>
            <person name="Powell A.J."/>
            <person name="Barry K."/>
            <person name="Miller A.N."/>
            <person name="Grigoriev I.V."/>
            <person name="Debuchy R."/>
            <person name="Gladieux P."/>
            <person name="Thoren M.H."/>
            <person name="Johannesson H."/>
        </authorList>
    </citation>
    <scope>NUCLEOTIDE SEQUENCE</scope>
    <source>
        <strain evidence="3">CBS 168.71</strain>
    </source>
</reference>
<organism evidence="3 4">
    <name type="scientific">Chaetomium fimeti</name>
    <dbReference type="NCBI Taxonomy" id="1854472"/>
    <lineage>
        <taxon>Eukaryota</taxon>
        <taxon>Fungi</taxon>
        <taxon>Dikarya</taxon>
        <taxon>Ascomycota</taxon>
        <taxon>Pezizomycotina</taxon>
        <taxon>Sordariomycetes</taxon>
        <taxon>Sordariomycetidae</taxon>
        <taxon>Sordariales</taxon>
        <taxon>Chaetomiaceae</taxon>
        <taxon>Chaetomium</taxon>
    </lineage>
</organism>
<evidence type="ECO:0000256" key="1">
    <source>
        <dbReference type="SAM" id="MobiDB-lite"/>
    </source>
</evidence>
<evidence type="ECO:0008006" key="5">
    <source>
        <dbReference type="Google" id="ProtNLM"/>
    </source>
</evidence>
<reference evidence="3" key="1">
    <citation type="journal article" date="2023" name="Mol. Phylogenet. Evol.">
        <title>Genome-scale phylogeny and comparative genomics of the fungal order Sordariales.</title>
        <authorList>
            <person name="Hensen N."/>
            <person name="Bonometti L."/>
            <person name="Westerberg I."/>
            <person name="Brannstrom I.O."/>
            <person name="Guillou S."/>
            <person name="Cros-Aarteil S."/>
            <person name="Calhoun S."/>
            <person name="Haridas S."/>
            <person name="Kuo A."/>
            <person name="Mondo S."/>
            <person name="Pangilinan J."/>
            <person name="Riley R."/>
            <person name="LaButti K."/>
            <person name="Andreopoulos B."/>
            <person name="Lipzen A."/>
            <person name="Chen C."/>
            <person name="Yan M."/>
            <person name="Daum C."/>
            <person name="Ng V."/>
            <person name="Clum A."/>
            <person name="Steindorff A."/>
            <person name="Ohm R.A."/>
            <person name="Martin F."/>
            <person name="Silar P."/>
            <person name="Natvig D.O."/>
            <person name="Lalanne C."/>
            <person name="Gautier V."/>
            <person name="Ament-Velasquez S.L."/>
            <person name="Kruys A."/>
            <person name="Hutchinson M.I."/>
            <person name="Powell A.J."/>
            <person name="Barry K."/>
            <person name="Miller A.N."/>
            <person name="Grigoriev I.V."/>
            <person name="Debuchy R."/>
            <person name="Gladieux P."/>
            <person name="Hiltunen Thoren M."/>
            <person name="Johannesson H."/>
        </authorList>
    </citation>
    <scope>NUCLEOTIDE SEQUENCE</scope>
    <source>
        <strain evidence="3">CBS 168.71</strain>
    </source>
</reference>
<proteinExistence type="predicted"/>
<dbReference type="EMBL" id="JAUEPN010000010">
    <property type="protein sequence ID" value="KAK3291109.1"/>
    <property type="molecule type" value="Genomic_DNA"/>
</dbReference>
<dbReference type="GeneID" id="87842652"/>
<dbReference type="Proteomes" id="UP001278766">
    <property type="component" value="Unassembled WGS sequence"/>
</dbReference>
<accession>A0AAE0LNG1</accession>
<protein>
    <recommendedName>
        <fullName evidence="5">Modin</fullName>
    </recommendedName>
</protein>
<feature type="transmembrane region" description="Helical" evidence="2">
    <location>
        <begin position="21"/>
        <end position="42"/>
    </location>
</feature>
<dbReference type="AlphaFoldDB" id="A0AAE0LNG1"/>